<proteinExistence type="inferred from homology"/>
<dbReference type="Gene3D" id="3.90.550.10">
    <property type="entry name" value="Spore Coat Polysaccharide Biosynthesis Protein SpsA, Chain A"/>
    <property type="match status" value="1"/>
</dbReference>
<name>A0A9P6KFH5_9FUNG</name>
<evidence type="ECO:0000256" key="3">
    <source>
        <dbReference type="SAM" id="Phobius"/>
    </source>
</evidence>
<evidence type="ECO:0000313" key="5">
    <source>
        <dbReference type="Proteomes" id="UP000780801"/>
    </source>
</evidence>
<keyword evidence="3" id="KW-1133">Transmembrane helix</keyword>
<dbReference type="InterPro" id="IPR029044">
    <property type="entry name" value="Nucleotide-diphossugar_trans"/>
</dbReference>
<dbReference type="GO" id="GO:0000026">
    <property type="term" value="F:alpha-1,2-mannosyltransferase activity"/>
    <property type="evidence" value="ECO:0007669"/>
    <property type="project" value="TreeGrafter"/>
</dbReference>
<evidence type="ECO:0000256" key="2">
    <source>
        <dbReference type="ARBA" id="ARBA00022679"/>
    </source>
</evidence>
<gene>
    <name evidence="4" type="primary">KRE2_2</name>
    <name evidence="4" type="ORF">BGW38_010770</name>
</gene>
<keyword evidence="3" id="KW-0472">Membrane</keyword>
<keyword evidence="3" id="KW-0812">Transmembrane</keyword>
<dbReference type="GO" id="GO:0006487">
    <property type="term" value="P:protein N-linked glycosylation"/>
    <property type="evidence" value="ECO:0007669"/>
    <property type="project" value="TreeGrafter"/>
</dbReference>
<comment type="caution">
    <text evidence="4">The sequence shown here is derived from an EMBL/GenBank/DDBJ whole genome shotgun (WGS) entry which is preliminary data.</text>
</comment>
<dbReference type="InterPro" id="IPR002685">
    <property type="entry name" value="Glyco_trans_15"/>
</dbReference>
<evidence type="ECO:0000256" key="1">
    <source>
        <dbReference type="ARBA" id="ARBA00007677"/>
    </source>
</evidence>
<keyword evidence="2" id="KW-0808">Transferase</keyword>
<feature type="transmembrane region" description="Helical" evidence="3">
    <location>
        <begin position="12"/>
        <end position="34"/>
    </location>
</feature>
<organism evidence="4 5">
    <name type="scientific">Lunasporangiospora selenospora</name>
    <dbReference type="NCBI Taxonomy" id="979761"/>
    <lineage>
        <taxon>Eukaryota</taxon>
        <taxon>Fungi</taxon>
        <taxon>Fungi incertae sedis</taxon>
        <taxon>Mucoromycota</taxon>
        <taxon>Mortierellomycotina</taxon>
        <taxon>Mortierellomycetes</taxon>
        <taxon>Mortierellales</taxon>
        <taxon>Mortierellaceae</taxon>
        <taxon>Lunasporangiospora</taxon>
    </lineage>
</organism>
<protein>
    <submittedName>
        <fullName evidence="4">Alpha 1,2-mannosyltransferase 2.4.1</fullName>
    </submittedName>
</protein>
<dbReference type="Pfam" id="PF01793">
    <property type="entry name" value="Glyco_transf_15"/>
    <property type="match status" value="1"/>
</dbReference>
<sequence>MIYAPTSRYAKAVRVLVPIAALFGLGYLFLVTFVPDHLLSISTATDQRSYYAGLLKLRSHSNDDEQRLGQQYRRNIQQAHLDMGENEEDLRNAHRGHLGNDIGTRKTEMKLETSSLDPNSAHTGYGIYDSNQNTLLTAPIIGRANGVLVMVIDEQTPGQLQKARETIRHMEDRFNRGRNYPWILLSPAPLSDRAKTLTKFLSNAPIYYSAIAKEHWRLPKWIDPSKVITNDYDLLKFKGLNRTELLTRHRWRFTSGILASLDLMDEFEFFWRIEPGIEIFCDMNDDPMLEMKKSGQKFAFSTSWAQIESGLPSAWSTIQAFKNTHPDLLPEKNDEAFLTRESGDAL</sequence>
<reference evidence="4" key="1">
    <citation type="journal article" date="2020" name="Fungal Divers.">
        <title>Resolving the Mortierellaceae phylogeny through synthesis of multi-gene phylogenetics and phylogenomics.</title>
        <authorList>
            <person name="Vandepol N."/>
            <person name="Liber J."/>
            <person name="Desiro A."/>
            <person name="Na H."/>
            <person name="Kennedy M."/>
            <person name="Barry K."/>
            <person name="Grigoriev I.V."/>
            <person name="Miller A.N."/>
            <person name="O'Donnell K."/>
            <person name="Stajich J.E."/>
            <person name="Bonito G."/>
        </authorList>
    </citation>
    <scope>NUCLEOTIDE SEQUENCE</scope>
    <source>
        <strain evidence="4">KOD1015</strain>
    </source>
</reference>
<comment type="similarity">
    <text evidence="1">Belongs to the glycosyltransferase 15 family.</text>
</comment>
<dbReference type="OrthoDB" id="2425226at2759"/>
<dbReference type="PANTHER" id="PTHR31121">
    <property type="entry name" value="ALPHA-1,2 MANNOSYLTRANSFERASE KTR1"/>
    <property type="match status" value="1"/>
</dbReference>
<dbReference type="GO" id="GO:0000032">
    <property type="term" value="P:cell wall mannoprotein biosynthetic process"/>
    <property type="evidence" value="ECO:0007669"/>
    <property type="project" value="TreeGrafter"/>
</dbReference>
<keyword evidence="5" id="KW-1185">Reference proteome</keyword>
<dbReference type="AlphaFoldDB" id="A0A9P6KFH5"/>
<dbReference type="GO" id="GO:0005794">
    <property type="term" value="C:Golgi apparatus"/>
    <property type="evidence" value="ECO:0007669"/>
    <property type="project" value="TreeGrafter"/>
</dbReference>
<dbReference type="SUPFAM" id="SSF53448">
    <property type="entry name" value="Nucleotide-diphospho-sugar transferases"/>
    <property type="match status" value="1"/>
</dbReference>
<accession>A0A9P6KFH5</accession>
<dbReference type="GO" id="GO:0016020">
    <property type="term" value="C:membrane"/>
    <property type="evidence" value="ECO:0007669"/>
    <property type="project" value="InterPro"/>
</dbReference>
<dbReference type="PANTHER" id="PTHR31121:SF6">
    <property type="entry name" value="ALPHA-1,2 MANNOSYLTRANSFERASE KTR1"/>
    <property type="match status" value="1"/>
</dbReference>
<dbReference type="Proteomes" id="UP000780801">
    <property type="component" value="Unassembled WGS sequence"/>
</dbReference>
<evidence type="ECO:0000313" key="4">
    <source>
        <dbReference type="EMBL" id="KAF9582777.1"/>
    </source>
</evidence>
<dbReference type="EMBL" id="JAABOA010000929">
    <property type="protein sequence ID" value="KAF9582777.1"/>
    <property type="molecule type" value="Genomic_DNA"/>
</dbReference>